<evidence type="ECO:0000313" key="2">
    <source>
        <dbReference type="EMBL" id="RFU86781.1"/>
    </source>
</evidence>
<evidence type="ECO:0000313" key="3">
    <source>
        <dbReference type="Proteomes" id="UP000263094"/>
    </source>
</evidence>
<dbReference type="AlphaFoldDB" id="A0A372M7D8"/>
<evidence type="ECO:0000259" key="1">
    <source>
        <dbReference type="Pfam" id="PF00196"/>
    </source>
</evidence>
<dbReference type="Gene3D" id="3.30.870.10">
    <property type="entry name" value="Endonuclease Chain A"/>
    <property type="match status" value="1"/>
</dbReference>
<dbReference type="InterPro" id="IPR051797">
    <property type="entry name" value="TrmB-like"/>
</dbReference>
<dbReference type="SUPFAM" id="SSF56024">
    <property type="entry name" value="Phospholipase D/nuclease"/>
    <property type="match status" value="1"/>
</dbReference>
<accession>A0A372M7D8</accession>
<dbReference type="Gene3D" id="1.10.10.10">
    <property type="entry name" value="Winged helix-like DNA-binding domain superfamily/Winged helix DNA-binding domain"/>
    <property type="match status" value="1"/>
</dbReference>
<dbReference type="Pfam" id="PF00196">
    <property type="entry name" value="GerE"/>
    <property type="match status" value="1"/>
</dbReference>
<dbReference type="InterPro" id="IPR000792">
    <property type="entry name" value="Tscrpt_reg_LuxR_C"/>
</dbReference>
<dbReference type="EMBL" id="QUAK01000056">
    <property type="protein sequence ID" value="RFU86781.1"/>
    <property type="molecule type" value="Genomic_DNA"/>
</dbReference>
<dbReference type="Proteomes" id="UP000263094">
    <property type="component" value="Unassembled WGS sequence"/>
</dbReference>
<organism evidence="2 3">
    <name type="scientific">Streptomyces triticagri</name>
    <dbReference type="NCBI Taxonomy" id="2293568"/>
    <lineage>
        <taxon>Bacteria</taxon>
        <taxon>Bacillati</taxon>
        <taxon>Actinomycetota</taxon>
        <taxon>Actinomycetes</taxon>
        <taxon>Kitasatosporales</taxon>
        <taxon>Streptomycetaceae</taxon>
        <taxon>Streptomyces</taxon>
    </lineage>
</organism>
<comment type="caution">
    <text evidence="2">The sequence shown here is derived from an EMBL/GenBank/DDBJ whole genome shotgun (WGS) entry which is preliminary data.</text>
</comment>
<keyword evidence="3" id="KW-1185">Reference proteome</keyword>
<sequence length="267" mass="29711">MRGDPAVPELESLSALPDALSRMAETLDVLARSASAAAARAPAPTAAHSGDGILRIEGPLEIRAAIHDALRAARYQILTAQPDGPRPSSTLDDAYHAVREHLERQVSMRTLYQHSTRFCEATKRYVQTVTAHGAQVRTLAELFDRLIIIDDAAAFIPDNAERTTATEIREPSVVRFLTDVFDKAWDRAEPYPFHPVRVADAASEVVPDIRSTIRRLLVEGRSDKEIARRLGVSLRSVQGHISWLRDRYGAHHRFQLGYLMGYEEAGR</sequence>
<proteinExistence type="predicted"/>
<dbReference type="GO" id="GO:0006355">
    <property type="term" value="P:regulation of DNA-templated transcription"/>
    <property type="evidence" value="ECO:0007669"/>
    <property type="project" value="InterPro"/>
</dbReference>
<dbReference type="InterPro" id="IPR016032">
    <property type="entry name" value="Sig_transdc_resp-reg_C-effctor"/>
</dbReference>
<gene>
    <name evidence="2" type="ORF">DY218_10440</name>
</gene>
<protein>
    <submittedName>
        <fullName evidence="2">LuxR family transcriptional regulator</fullName>
    </submittedName>
</protein>
<dbReference type="GO" id="GO:0003677">
    <property type="term" value="F:DNA binding"/>
    <property type="evidence" value="ECO:0007669"/>
    <property type="project" value="InterPro"/>
</dbReference>
<dbReference type="SUPFAM" id="SSF46894">
    <property type="entry name" value="C-terminal effector domain of the bipartite response regulators"/>
    <property type="match status" value="1"/>
</dbReference>
<dbReference type="PANTHER" id="PTHR34293:SF1">
    <property type="entry name" value="HTH-TYPE TRANSCRIPTIONAL REGULATOR TRMBL2"/>
    <property type="match status" value="1"/>
</dbReference>
<feature type="domain" description="HTH luxR-type" evidence="1">
    <location>
        <begin position="215"/>
        <end position="256"/>
    </location>
</feature>
<dbReference type="InterPro" id="IPR036388">
    <property type="entry name" value="WH-like_DNA-bd_sf"/>
</dbReference>
<dbReference type="PANTHER" id="PTHR34293">
    <property type="entry name" value="HTH-TYPE TRANSCRIPTIONAL REGULATOR TRMBL2"/>
    <property type="match status" value="1"/>
</dbReference>
<reference evidence="2 3" key="1">
    <citation type="submission" date="2018-08" db="EMBL/GenBank/DDBJ databases">
        <title>Isolation, diversity and antifungal activity of Actinobacteria from wheat.</title>
        <authorList>
            <person name="Han C."/>
        </authorList>
    </citation>
    <scope>NUCLEOTIDE SEQUENCE [LARGE SCALE GENOMIC DNA]</scope>
    <source>
        <strain evidence="2 3">NEAU-YY421</strain>
    </source>
</reference>
<name>A0A372M7D8_9ACTN</name>